<feature type="compositionally biased region" description="Polar residues" evidence="1">
    <location>
        <begin position="55"/>
        <end position="68"/>
    </location>
</feature>
<accession>A0A6J7HIQ3</accession>
<protein>
    <submittedName>
        <fullName evidence="2">Unannotated protein</fullName>
    </submittedName>
</protein>
<organism evidence="2">
    <name type="scientific">freshwater metagenome</name>
    <dbReference type="NCBI Taxonomy" id="449393"/>
    <lineage>
        <taxon>unclassified sequences</taxon>
        <taxon>metagenomes</taxon>
        <taxon>ecological metagenomes</taxon>
    </lineage>
</organism>
<proteinExistence type="predicted"/>
<evidence type="ECO:0000313" key="2">
    <source>
        <dbReference type="EMBL" id="CAB4919714.1"/>
    </source>
</evidence>
<feature type="compositionally biased region" description="Low complexity" evidence="1">
    <location>
        <begin position="190"/>
        <end position="207"/>
    </location>
</feature>
<dbReference type="EMBL" id="CAFBMQ010000210">
    <property type="protein sequence ID" value="CAB4919714.1"/>
    <property type="molecule type" value="Genomic_DNA"/>
</dbReference>
<reference evidence="2" key="1">
    <citation type="submission" date="2020-05" db="EMBL/GenBank/DDBJ databases">
        <authorList>
            <person name="Chiriac C."/>
            <person name="Salcher M."/>
            <person name="Ghai R."/>
            <person name="Kavagutti S V."/>
        </authorList>
    </citation>
    <scope>NUCLEOTIDE SEQUENCE</scope>
</reference>
<evidence type="ECO:0000256" key="1">
    <source>
        <dbReference type="SAM" id="MobiDB-lite"/>
    </source>
</evidence>
<feature type="region of interest" description="Disordered" evidence="1">
    <location>
        <begin position="1"/>
        <end position="254"/>
    </location>
</feature>
<sequence>MPTRSAAAVHSCAQPSGATCPETSSSPSTAPGSGSTPPTRRVPRPASGQPGCGDTVSTTTSGWASSAETGRLSVGRPTTTTRSGRCAAAQDAAPSSSTAPRTEPVPPQVPLLGSPSTGQPRCAATTEVLRPRETGASPATTRVRRARPGARVVGAGALTTIARGPLPGAASVHGAPSARPAQTPDGRAGRGSCPSGSSGSRSARFRCTGPGSPDSAPVATRTARAATERQYRFCGASRPSSGTPRSAAHRTAPP</sequence>
<feature type="compositionally biased region" description="Low complexity" evidence="1">
    <location>
        <begin position="23"/>
        <end position="39"/>
    </location>
</feature>
<gene>
    <name evidence="2" type="ORF">UFOPK3609_01325</name>
</gene>
<name>A0A6J7HIQ3_9ZZZZ</name>
<dbReference type="AlphaFoldDB" id="A0A6J7HIQ3"/>